<dbReference type="InterPro" id="IPR000086">
    <property type="entry name" value="NUDIX_hydrolase_dom"/>
</dbReference>
<reference evidence="14" key="1">
    <citation type="submission" date="2023-01" db="EMBL/GenBank/DDBJ databases">
        <title>Key to firefly adult light organ development and bioluminescence: homeobox transcription factors regulate luciferase expression and transportation to peroxisome.</title>
        <authorList>
            <person name="Fu X."/>
        </authorList>
    </citation>
    <scope>NUCLEOTIDE SEQUENCE [LARGE SCALE GENOMIC DNA]</scope>
</reference>
<comment type="cofactor">
    <cofactor evidence="1">
        <name>Mg(2+)</name>
        <dbReference type="ChEBI" id="CHEBI:18420"/>
    </cofactor>
</comment>
<dbReference type="SUPFAM" id="SSF55811">
    <property type="entry name" value="Nudix"/>
    <property type="match status" value="1"/>
</dbReference>
<evidence type="ECO:0000256" key="1">
    <source>
        <dbReference type="ARBA" id="ARBA00001946"/>
    </source>
</evidence>
<keyword evidence="4" id="KW-0963">Cytoplasm</keyword>
<dbReference type="FunFam" id="3.90.79.10:FF:000035">
    <property type="entry name" value="Uridine diphosphate glucose pyrophosphatase"/>
    <property type="match status" value="1"/>
</dbReference>
<evidence type="ECO:0000259" key="12">
    <source>
        <dbReference type="PROSITE" id="PS51462"/>
    </source>
</evidence>
<dbReference type="AlphaFoldDB" id="A0AAN7PAS1"/>
<comment type="caution">
    <text evidence="13">The sequence shown here is derived from an EMBL/GenBank/DDBJ whole genome shotgun (WGS) entry which is preliminary data.</text>
</comment>
<evidence type="ECO:0000256" key="3">
    <source>
        <dbReference type="ARBA" id="ARBA00011738"/>
    </source>
</evidence>
<feature type="domain" description="Nudix hydrolase" evidence="12">
    <location>
        <begin position="38"/>
        <end position="194"/>
    </location>
</feature>
<dbReference type="GO" id="GO:0005737">
    <property type="term" value="C:cytoplasm"/>
    <property type="evidence" value="ECO:0007669"/>
    <property type="project" value="UniProtKB-SubCell"/>
</dbReference>
<accession>A0AAN7PAS1</accession>
<dbReference type="GO" id="GO:0019693">
    <property type="term" value="P:ribose phosphate metabolic process"/>
    <property type="evidence" value="ECO:0007669"/>
    <property type="project" value="TreeGrafter"/>
</dbReference>
<evidence type="ECO:0000313" key="13">
    <source>
        <dbReference type="EMBL" id="KAK4881172.1"/>
    </source>
</evidence>
<dbReference type="InterPro" id="IPR004385">
    <property type="entry name" value="NDP_pyrophosphatase"/>
</dbReference>
<dbReference type="InterPro" id="IPR015797">
    <property type="entry name" value="NUDIX_hydrolase-like_dom_sf"/>
</dbReference>
<dbReference type="PANTHER" id="PTHR11839:SF15">
    <property type="entry name" value="URIDINE DIPHOSPHATE GLUCOSE PYROPHOSPHATASE NUDT14"/>
    <property type="match status" value="1"/>
</dbReference>
<dbReference type="CDD" id="cd18887">
    <property type="entry name" value="NUDIX_UGPPase_Nudt14"/>
    <property type="match status" value="1"/>
</dbReference>
<comment type="subcellular location">
    <subcellularLocation>
        <location evidence="2">Cytoplasm</location>
    </subcellularLocation>
</comment>
<organism evidence="13 14">
    <name type="scientific">Aquatica leii</name>
    <dbReference type="NCBI Taxonomy" id="1421715"/>
    <lineage>
        <taxon>Eukaryota</taxon>
        <taxon>Metazoa</taxon>
        <taxon>Ecdysozoa</taxon>
        <taxon>Arthropoda</taxon>
        <taxon>Hexapoda</taxon>
        <taxon>Insecta</taxon>
        <taxon>Pterygota</taxon>
        <taxon>Neoptera</taxon>
        <taxon>Endopterygota</taxon>
        <taxon>Coleoptera</taxon>
        <taxon>Polyphaga</taxon>
        <taxon>Elateriformia</taxon>
        <taxon>Elateroidea</taxon>
        <taxon>Lampyridae</taxon>
        <taxon>Luciolinae</taxon>
        <taxon>Aquatica</taxon>
    </lineage>
</organism>
<evidence type="ECO:0000313" key="14">
    <source>
        <dbReference type="Proteomes" id="UP001353858"/>
    </source>
</evidence>
<keyword evidence="5" id="KW-0378">Hydrolase</keyword>
<evidence type="ECO:0000256" key="8">
    <source>
        <dbReference type="ARBA" id="ARBA00054674"/>
    </source>
</evidence>
<evidence type="ECO:0000256" key="4">
    <source>
        <dbReference type="ARBA" id="ARBA00022490"/>
    </source>
</evidence>
<evidence type="ECO:0000256" key="7">
    <source>
        <dbReference type="ARBA" id="ARBA00051086"/>
    </source>
</evidence>
<protein>
    <recommendedName>
        <fullName evidence="10">Uridine diphosphate glucose pyrophosphatase NUDT14</fullName>
        <ecNumber evidence="9">3.6.1.45</ecNumber>
    </recommendedName>
    <alternativeName>
        <fullName evidence="11">Nucleoside diphosphate-linked moiety X motif 14</fullName>
    </alternativeName>
</protein>
<keyword evidence="6" id="KW-0460">Magnesium</keyword>
<name>A0AAN7PAS1_9COLE</name>
<dbReference type="EMBL" id="JARPUR010000002">
    <property type="protein sequence ID" value="KAK4881172.1"/>
    <property type="molecule type" value="Genomic_DNA"/>
</dbReference>
<dbReference type="Proteomes" id="UP001353858">
    <property type="component" value="Unassembled WGS sequence"/>
</dbReference>
<evidence type="ECO:0000256" key="2">
    <source>
        <dbReference type="ARBA" id="ARBA00004496"/>
    </source>
</evidence>
<evidence type="ECO:0000256" key="10">
    <source>
        <dbReference type="ARBA" id="ARBA00071467"/>
    </source>
</evidence>
<evidence type="ECO:0000256" key="5">
    <source>
        <dbReference type="ARBA" id="ARBA00022801"/>
    </source>
</evidence>
<gene>
    <name evidence="13" type="ORF">RN001_004491</name>
</gene>
<dbReference type="Gene3D" id="3.90.79.10">
    <property type="entry name" value="Nucleoside Triphosphate Pyrophosphohydrolase"/>
    <property type="match status" value="1"/>
</dbReference>
<dbReference type="PANTHER" id="PTHR11839">
    <property type="entry name" value="UDP/ADP-SUGAR PYROPHOSPHATASE"/>
    <property type="match status" value="1"/>
</dbReference>
<keyword evidence="14" id="KW-1185">Reference proteome</keyword>
<dbReference type="GO" id="GO:0006753">
    <property type="term" value="P:nucleoside phosphate metabolic process"/>
    <property type="evidence" value="ECO:0007669"/>
    <property type="project" value="TreeGrafter"/>
</dbReference>
<comment type="subunit">
    <text evidence="3">Homodimer.</text>
</comment>
<dbReference type="EC" id="3.6.1.45" evidence="9"/>
<comment type="catalytic activity">
    <reaction evidence="7">
        <text>UDP-sugar + H2O = UMP + alpha-D-aldose 1-phosphate.</text>
        <dbReference type="EC" id="3.6.1.45"/>
    </reaction>
</comment>
<evidence type="ECO:0000256" key="11">
    <source>
        <dbReference type="ARBA" id="ARBA00080475"/>
    </source>
</evidence>
<proteinExistence type="predicted"/>
<evidence type="ECO:0000256" key="9">
    <source>
        <dbReference type="ARBA" id="ARBA00066480"/>
    </source>
</evidence>
<evidence type="ECO:0000256" key="6">
    <source>
        <dbReference type="ARBA" id="ARBA00022842"/>
    </source>
</evidence>
<comment type="function">
    <text evidence="8">Hydrolyzes UDP-glucose to glucose 1-phosphate and UMP and ADP-ribose to ribose 5-phosphate and AMP. The physiological substrate is probably UDP-glucose. Poor activity on other substrates such as ADP-glucose, CDP-glucose, GDP-glucose and GDP-mannose.</text>
</comment>
<sequence length="207" mass="23455">MNHLSNICFKPLTNSIYMKPLTMCFNLNGKERTWDLLEAHDSVLIIIYNISRNVFVLVKQFRPAVYYYAVPPKERVDTIDVNKYPPELGVTIELCAGIIDKNLTPIEIAREEVLEECGYDVDISNLHHIASYPSSVGSNGSKQTAFYCEVTDDMKVSEGGGVDDESIEVVEMTVSEVLNYISKKDMVSPPSFLFGIYWFVHNKVKNN</sequence>
<dbReference type="PROSITE" id="PS51462">
    <property type="entry name" value="NUDIX"/>
    <property type="match status" value="1"/>
</dbReference>
<dbReference type="NCBIfam" id="TIGR00052">
    <property type="entry name" value="nudix-type nucleoside diphosphatase, YffH/AdpP family"/>
    <property type="match status" value="1"/>
</dbReference>
<dbReference type="GO" id="GO:0008768">
    <property type="term" value="F:UDP-sugar diphosphatase activity"/>
    <property type="evidence" value="ECO:0007669"/>
    <property type="project" value="UniProtKB-EC"/>
</dbReference>
<dbReference type="GO" id="GO:0046872">
    <property type="term" value="F:metal ion binding"/>
    <property type="evidence" value="ECO:0007669"/>
    <property type="project" value="InterPro"/>
</dbReference>